<evidence type="ECO:0000256" key="5">
    <source>
        <dbReference type="ARBA" id="ARBA00034313"/>
    </source>
</evidence>
<evidence type="ECO:0000256" key="3">
    <source>
        <dbReference type="ARBA" id="ARBA00022989"/>
    </source>
</evidence>
<dbReference type="GeneID" id="92070095"/>
<dbReference type="RefSeq" id="XP_066705926.1">
    <property type="nucleotide sequence ID" value="XM_066837033.1"/>
</dbReference>
<gene>
    <name evidence="7" type="ORF">PG986_000811</name>
</gene>
<dbReference type="EMBL" id="JAQQWE010000001">
    <property type="protein sequence ID" value="KAK7966534.1"/>
    <property type="molecule type" value="Genomic_DNA"/>
</dbReference>
<name>A0ABR1QV49_9PEZI</name>
<evidence type="ECO:0000313" key="8">
    <source>
        <dbReference type="Proteomes" id="UP001391051"/>
    </source>
</evidence>
<dbReference type="Proteomes" id="UP001391051">
    <property type="component" value="Unassembled WGS sequence"/>
</dbReference>
<evidence type="ECO:0000256" key="6">
    <source>
        <dbReference type="SAM" id="Phobius"/>
    </source>
</evidence>
<protein>
    <recommendedName>
        <fullName evidence="9">DUF1772-domain-containing protein</fullName>
    </recommendedName>
</protein>
<organism evidence="7 8">
    <name type="scientific">Apiospora aurea</name>
    <dbReference type="NCBI Taxonomy" id="335848"/>
    <lineage>
        <taxon>Eukaryota</taxon>
        <taxon>Fungi</taxon>
        <taxon>Dikarya</taxon>
        <taxon>Ascomycota</taxon>
        <taxon>Pezizomycotina</taxon>
        <taxon>Sordariomycetes</taxon>
        <taxon>Xylariomycetidae</taxon>
        <taxon>Amphisphaeriales</taxon>
        <taxon>Apiosporaceae</taxon>
        <taxon>Apiospora</taxon>
    </lineage>
</organism>
<comment type="similarity">
    <text evidence="5">Belongs to the anthrone oxygenase family.</text>
</comment>
<keyword evidence="4 6" id="KW-0472">Membrane</keyword>
<feature type="transmembrane region" description="Helical" evidence="6">
    <location>
        <begin position="69"/>
        <end position="89"/>
    </location>
</feature>
<accession>A0ABR1QV49</accession>
<evidence type="ECO:0000256" key="2">
    <source>
        <dbReference type="ARBA" id="ARBA00022692"/>
    </source>
</evidence>
<evidence type="ECO:0000256" key="1">
    <source>
        <dbReference type="ARBA" id="ARBA00004141"/>
    </source>
</evidence>
<keyword evidence="8" id="KW-1185">Reference proteome</keyword>
<dbReference type="PANTHER" id="PTHR35042:SF1">
    <property type="entry name" value="DUF1772-DOMAIN-CONTAINING PROTEIN"/>
    <property type="match status" value="1"/>
</dbReference>
<feature type="transmembrane region" description="Helical" evidence="6">
    <location>
        <begin position="163"/>
        <end position="181"/>
    </location>
</feature>
<comment type="caution">
    <text evidence="7">The sequence shown here is derived from an EMBL/GenBank/DDBJ whole genome shotgun (WGS) entry which is preliminary data.</text>
</comment>
<evidence type="ECO:0000313" key="7">
    <source>
        <dbReference type="EMBL" id="KAK7966534.1"/>
    </source>
</evidence>
<proteinExistence type="inferred from homology"/>
<dbReference type="Pfam" id="PF08592">
    <property type="entry name" value="Anthrone_oxy"/>
    <property type="match status" value="1"/>
</dbReference>
<keyword evidence="3 6" id="KW-1133">Transmembrane helix</keyword>
<evidence type="ECO:0008006" key="9">
    <source>
        <dbReference type="Google" id="ProtNLM"/>
    </source>
</evidence>
<sequence>MSATAAMKAVAGVTTACSFALAGNAFTQSFMSVPALLVDFSVPHAPSHAERARRLGRQWLVFWAVGDRVFRPISMLGIAGYGAAAWAAASGGGNWRLFAIAAGCNLVNVVHSAVNMQPINVRLAALAREGTAKGENNSCAQSLNTVQAEKAEEYAQRWRRLNLVRMIMSLIAGTLAMSQVIQR</sequence>
<evidence type="ECO:0000256" key="4">
    <source>
        <dbReference type="ARBA" id="ARBA00023136"/>
    </source>
</evidence>
<dbReference type="InterPro" id="IPR013901">
    <property type="entry name" value="Anthrone_oxy"/>
</dbReference>
<keyword evidence="2 6" id="KW-0812">Transmembrane</keyword>
<comment type="subcellular location">
    <subcellularLocation>
        <location evidence="1">Membrane</location>
        <topology evidence="1">Multi-pass membrane protein</topology>
    </subcellularLocation>
</comment>
<reference evidence="7 8" key="1">
    <citation type="submission" date="2023-01" db="EMBL/GenBank/DDBJ databases">
        <title>Analysis of 21 Apiospora genomes using comparative genomics revels a genus with tremendous synthesis potential of carbohydrate active enzymes and secondary metabolites.</title>
        <authorList>
            <person name="Sorensen T."/>
        </authorList>
    </citation>
    <scope>NUCLEOTIDE SEQUENCE [LARGE SCALE GENOMIC DNA]</scope>
    <source>
        <strain evidence="7 8">CBS 24483</strain>
    </source>
</reference>
<dbReference type="PANTHER" id="PTHR35042">
    <property type="entry name" value="ANTHRONE OXYGENASE ENCC"/>
    <property type="match status" value="1"/>
</dbReference>